<dbReference type="EMBL" id="CAWUPB010000793">
    <property type="protein sequence ID" value="CAK7324885.1"/>
    <property type="molecule type" value="Genomic_DNA"/>
</dbReference>
<feature type="region of interest" description="Disordered" evidence="1">
    <location>
        <begin position="1"/>
        <end position="58"/>
    </location>
</feature>
<feature type="compositionally biased region" description="Low complexity" evidence="1">
    <location>
        <begin position="27"/>
        <end position="42"/>
    </location>
</feature>
<dbReference type="Proteomes" id="UP001314170">
    <property type="component" value="Unassembled WGS sequence"/>
</dbReference>
<evidence type="ECO:0000256" key="1">
    <source>
        <dbReference type="SAM" id="MobiDB-lite"/>
    </source>
</evidence>
<name>A0AAV1QVR7_9ROSI</name>
<evidence type="ECO:0000313" key="2">
    <source>
        <dbReference type="EMBL" id="CAK7324885.1"/>
    </source>
</evidence>
<protein>
    <submittedName>
        <fullName evidence="2">Uncharacterized protein</fullName>
    </submittedName>
</protein>
<gene>
    <name evidence="2" type="ORF">DCAF_LOCUS2551</name>
</gene>
<comment type="caution">
    <text evidence="2">The sequence shown here is derived from an EMBL/GenBank/DDBJ whole genome shotgun (WGS) entry which is preliminary data.</text>
</comment>
<proteinExistence type="predicted"/>
<organism evidence="2 3">
    <name type="scientific">Dovyalis caffra</name>
    <dbReference type="NCBI Taxonomy" id="77055"/>
    <lineage>
        <taxon>Eukaryota</taxon>
        <taxon>Viridiplantae</taxon>
        <taxon>Streptophyta</taxon>
        <taxon>Embryophyta</taxon>
        <taxon>Tracheophyta</taxon>
        <taxon>Spermatophyta</taxon>
        <taxon>Magnoliopsida</taxon>
        <taxon>eudicotyledons</taxon>
        <taxon>Gunneridae</taxon>
        <taxon>Pentapetalae</taxon>
        <taxon>rosids</taxon>
        <taxon>fabids</taxon>
        <taxon>Malpighiales</taxon>
        <taxon>Salicaceae</taxon>
        <taxon>Flacourtieae</taxon>
        <taxon>Dovyalis</taxon>
    </lineage>
</organism>
<feature type="compositionally biased region" description="Polar residues" evidence="1">
    <location>
        <begin position="43"/>
        <end position="52"/>
    </location>
</feature>
<accession>A0AAV1QVR7</accession>
<feature type="compositionally biased region" description="Basic and acidic residues" evidence="1">
    <location>
        <begin position="1"/>
        <end position="24"/>
    </location>
</feature>
<sequence length="58" mass="6058">MDHSRGNFHSTNEDPTPRSNEKKNVTSGESSQSSSAEVVSAGHPNSTNSSEAAANKKA</sequence>
<evidence type="ECO:0000313" key="3">
    <source>
        <dbReference type="Proteomes" id="UP001314170"/>
    </source>
</evidence>
<dbReference type="AlphaFoldDB" id="A0AAV1QVR7"/>
<keyword evidence="3" id="KW-1185">Reference proteome</keyword>
<reference evidence="2 3" key="1">
    <citation type="submission" date="2024-01" db="EMBL/GenBank/DDBJ databases">
        <authorList>
            <person name="Waweru B."/>
        </authorList>
    </citation>
    <scope>NUCLEOTIDE SEQUENCE [LARGE SCALE GENOMIC DNA]</scope>
</reference>